<dbReference type="Pfam" id="PF07681">
    <property type="entry name" value="DoxX"/>
    <property type="match status" value="1"/>
</dbReference>
<dbReference type="OrthoDB" id="346004at2"/>
<accession>A0A3E1HG59</accession>
<comment type="subcellular location">
    <subcellularLocation>
        <location evidence="1">Cell membrane</location>
        <topology evidence="1">Multi-pass membrane protein</topology>
    </subcellularLocation>
</comment>
<dbReference type="Proteomes" id="UP000258522">
    <property type="component" value="Unassembled WGS sequence"/>
</dbReference>
<dbReference type="AlphaFoldDB" id="A0A3E1HG59"/>
<name>A0A3E1HG59_9MYCO</name>
<feature type="transmembrane region" description="Helical" evidence="8">
    <location>
        <begin position="255"/>
        <end position="275"/>
    </location>
</feature>
<feature type="region of interest" description="Disordered" evidence="7">
    <location>
        <begin position="1"/>
        <end position="31"/>
    </location>
</feature>
<keyword evidence="5 8" id="KW-1133">Transmembrane helix</keyword>
<evidence type="ECO:0000313" key="10">
    <source>
        <dbReference type="Proteomes" id="UP000258522"/>
    </source>
</evidence>
<comment type="caution">
    <text evidence="9">The sequence shown here is derived from an EMBL/GenBank/DDBJ whole genome shotgun (WGS) entry which is preliminary data.</text>
</comment>
<evidence type="ECO:0000256" key="8">
    <source>
        <dbReference type="SAM" id="Phobius"/>
    </source>
</evidence>
<evidence type="ECO:0000256" key="1">
    <source>
        <dbReference type="ARBA" id="ARBA00004651"/>
    </source>
</evidence>
<feature type="transmembrane region" description="Helical" evidence="8">
    <location>
        <begin position="224"/>
        <end position="243"/>
    </location>
</feature>
<evidence type="ECO:0000256" key="6">
    <source>
        <dbReference type="ARBA" id="ARBA00023136"/>
    </source>
</evidence>
<comment type="similarity">
    <text evidence="2">Belongs to the DoxX family.</text>
</comment>
<gene>
    <name evidence="9" type="ORF">MUBE_09245</name>
</gene>
<dbReference type="GO" id="GO:0005886">
    <property type="term" value="C:plasma membrane"/>
    <property type="evidence" value="ECO:0007669"/>
    <property type="project" value="UniProtKB-SubCell"/>
</dbReference>
<evidence type="ECO:0000256" key="4">
    <source>
        <dbReference type="ARBA" id="ARBA00022692"/>
    </source>
</evidence>
<feature type="transmembrane region" description="Helical" evidence="8">
    <location>
        <begin position="187"/>
        <end position="204"/>
    </location>
</feature>
<organism evidence="9 10">
    <name type="scientific">Mycobacterium uberis</name>
    <dbReference type="NCBI Taxonomy" id="2162698"/>
    <lineage>
        <taxon>Bacteria</taxon>
        <taxon>Bacillati</taxon>
        <taxon>Actinomycetota</taxon>
        <taxon>Actinomycetes</taxon>
        <taxon>Mycobacteriales</taxon>
        <taxon>Mycobacteriaceae</taxon>
        <taxon>Mycobacterium</taxon>
    </lineage>
</organism>
<keyword evidence="6 8" id="KW-0472">Membrane</keyword>
<protein>
    <recommendedName>
        <fullName evidence="11">DoxX family protein</fullName>
    </recommendedName>
</protein>
<evidence type="ECO:0000256" key="2">
    <source>
        <dbReference type="ARBA" id="ARBA00006679"/>
    </source>
</evidence>
<feature type="transmembrane region" description="Helical" evidence="8">
    <location>
        <begin position="162"/>
        <end position="180"/>
    </location>
</feature>
<dbReference type="RefSeq" id="WP_116540296.1">
    <property type="nucleotide sequence ID" value="NZ_QAYL01000015.1"/>
</dbReference>
<proteinExistence type="inferred from homology"/>
<sequence length="282" mass="29690">MTGQSHDEHWRRPGECPEPIPGCPASASLVDPEDDLMPVGYSGDFGTTTVIPYSEPGHLSGPGGVGYTLLDQQESLPYVRPQPLDRHAVAEPAEIDAGQDSERLHTIGRRGTQHLGLLVLRAGLGVVLAVLGLQKLFGWWGGQGLTGFKNSLVEVGYHHADILAYVSVGGEVVVGVFLVLGLFTPVAAAGALAFLINGLLTSIAAQPDSHLLPFLLSDGNAYQITLIVMAVTAILCGPGQYGLDAGRRWAYRPFIGSFIALLAGIATSIVVWVLLNGVNPLG</sequence>
<evidence type="ECO:0000256" key="5">
    <source>
        <dbReference type="ARBA" id="ARBA00022989"/>
    </source>
</evidence>
<keyword evidence="10" id="KW-1185">Reference proteome</keyword>
<keyword evidence="4 8" id="KW-0812">Transmembrane</keyword>
<evidence type="ECO:0000256" key="3">
    <source>
        <dbReference type="ARBA" id="ARBA00022475"/>
    </source>
</evidence>
<keyword evidence="3" id="KW-1003">Cell membrane</keyword>
<reference evidence="9 10" key="1">
    <citation type="submission" date="2018-07" db="EMBL/GenBank/DDBJ databases">
        <title>Whole genome sequence of Mycobacterium uberis.</title>
        <authorList>
            <person name="Benjak A."/>
        </authorList>
    </citation>
    <scope>NUCLEOTIDE SEQUENCE [LARGE SCALE GENOMIC DNA]</scope>
    <source>
        <strain evidence="9 10">Jura</strain>
    </source>
</reference>
<dbReference type="PANTHER" id="PTHR33452">
    <property type="entry name" value="OXIDOREDUCTASE CATD-RELATED"/>
    <property type="match status" value="1"/>
</dbReference>
<dbReference type="InterPro" id="IPR032808">
    <property type="entry name" value="DoxX"/>
</dbReference>
<feature type="transmembrane region" description="Helical" evidence="8">
    <location>
        <begin position="118"/>
        <end position="142"/>
    </location>
</feature>
<evidence type="ECO:0000313" key="9">
    <source>
        <dbReference type="EMBL" id="RFD25319.1"/>
    </source>
</evidence>
<evidence type="ECO:0008006" key="11">
    <source>
        <dbReference type="Google" id="ProtNLM"/>
    </source>
</evidence>
<dbReference type="PANTHER" id="PTHR33452:SF1">
    <property type="entry name" value="INNER MEMBRANE PROTEIN YPHA-RELATED"/>
    <property type="match status" value="1"/>
</dbReference>
<dbReference type="EMBL" id="QAYL01000015">
    <property type="protein sequence ID" value="RFD25319.1"/>
    <property type="molecule type" value="Genomic_DNA"/>
</dbReference>
<dbReference type="InterPro" id="IPR051907">
    <property type="entry name" value="DoxX-like_oxidoreductase"/>
</dbReference>
<evidence type="ECO:0000256" key="7">
    <source>
        <dbReference type="SAM" id="MobiDB-lite"/>
    </source>
</evidence>
<feature type="compositionally biased region" description="Basic and acidic residues" evidence="7">
    <location>
        <begin position="1"/>
        <end position="15"/>
    </location>
</feature>